<feature type="region of interest" description="Disordered" evidence="6">
    <location>
        <begin position="179"/>
        <end position="209"/>
    </location>
</feature>
<dbReference type="SMART" id="SM00154">
    <property type="entry name" value="ZnF_AN1"/>
    <property type="match status" value="2"/>
</dbReference>
<dbReference type="InterPro" id="IPR035896">
    <property type="entry name" value="AN1-like_Znf"/>
</dbReference>
<evidence type="ECO:0000313" key="9">
    <source>
        <dbReference type="WBParaSite" id="Pan_g15715.t1"/>
    </source>
</evidence>
<dbReference type="PANTHER" id="PTHR14677:SF20">
    <property type="entry name" value="ZINC FINGER AN1-TYPE CONTAINING 2A-RELATED"/>
    <property type="match status" value="1"/>
</dbReference>
<reference evidence="8" key="1">
    <citation type="journal article" date="2013" name="Genetics">
        <title>The draft genome and transcriptome of Panagrellus redivivus are shaped by the harsh demands of a free-living lifestyle.</title>
        <authorList>
            <person name="Srinivasan J."/>
            <person name="Dillman A.R."/>
            <person name="Macchietto M.G."/>
            <person name="Heikkinen L."/>
            <person name="Lakso M."/>
            <person name="Fracchia K.M."/>
            <person name="Antoshechkin I."/>
            <person name="Mortazavi A."/>
            <person name="Wong G."/>
            <person name="Sternberg P.W."/>
        </authorList>
    </citation>
    <scope>NUCLEOTIDE SEQUENCE [LARGE SCALE GENOMIC DNA]</scope>
    <source>
        <strain evidence="8">MT8872</strain>
    </source>
</reference>
<dbReference type="PROSITE" id="PS51039">
    <property type="entry name" value="ZF_AN1"/>
    <property type="match status" value="2"/>
</dbReference>
<dbReference type="GO" id="GO:0008270">
    <property type="term" value="F:zinc ion binding"/>
    <property type="evidence" value="ECO:0007669"/>
    <property type="project" value="UniProtKB-KW"/>
</dbReference>
<name>A0A7E4V3D4_PANRE</name>
<evidence type="ECO:0000256" key="4">
    <source>
        <dbReference type="ARBA" id="ARBA00022833"/>
    </source>
</evidence>
<feature type="domain" description="AN1-type" evidence="7">
    <location>
        <begin position="89"/>
        <end position="137"/>
    </location>
</feature>
<dbReference type="Proteomes" id="UP000492821">
    <property type="component" value="Unassembled WGS sequence"/>
</dbReference>
<evidence type="ECO:0000256" key="5">
    <source>
        <dbReference type="PROSITE-ProRule" id="PRU00449"/>
    </source>
</evidence>
<dbReference type="GO" id="GO:0005737">
    <property type="term" value="C:cytoplasm"/>
    <property type="evidence" value="ECO:0007669"/>
    <property type="project" value="TreeGrafter"/>
</dbReference>
<sequence length="209" mass="23401">MAEFPDFGKHCANKECKTLDFLPFNCDACKQSFCVHHYRYLNHNCPNASSKDRQVPVCPVCSKPVPIAAGSTPDQVMSAHLDNNCATKKKTSFLCGLKSCKNREFVEVLCSNCKHNFCLKHRFTNDHSCTGRRPNDLLRARTAQQVNQANTAADESLARTLQDLWNKTVNSDEEMARRLQEEEYRTANRRGPTAQAGGERGNGNACTIT</sequence>
<keyword evidence="8" id="KW-1185">Reference proteome</keyword>
<dbReference type="WBParaSite" id="Pan_g15715.t1">
    <property type="protein sequence ID" value="Pan_g15715.t1"/>
    <property type="gene ID" value="Pan_g15715"/>
</dbReference>
<evidence type="ECO:0000313" key="8">
    <source>
        <dbReference type="Proteomes" id="UP000492821"/>
    </source>
</evidence>
<evidence type="ECO:0000256" key="3">
    <source>
        <dbReference type="ARBA" id="ARBA00022771"/>
    </source>
</evidence>
<keyword evidence="4" id="KW-0862">Zinc</keyword>
<dbReference type="Pfam" id="PF01428">
    <property type="entry name" value="zf-AN1"/>
    <property type="match status" value="2"/>
</dbReference>
<evidence type="ECO:0000256" key="1">
    <source>
        <dbReference type="ARBA" id="ARBA00022723"/>
    </source>
</evidence>
<keyword evidence="3 5" id="KW-0863">Zinc-finger</keyword>
<evidence type="ECO:0000259" key="7">
    <source>
        <dbReference type="PROSITE" id="PS51039"/>
    </source>
</evidence>
<evidence type="ECO:0000256" key="2">
    <source>
        <dbReference type="ARBA" id="ARBA00022737"/>
    </source>
</evidence>
<accession>A0A7E4V3D4</accession>
<proteinExistence type="predicted"/>
<dbReference type="Gene3D" id="4.10.1110.10">
    <property type="entry name" value="AN1-like Zinc finger"/>
    <property type="match status" value="2"/>
</dbReference>
<keyword evidence="1" id="KW-0479">Metal-binding</keyword>
<dbReference type="AlphaFoldDB" id="A0A7E4V3D4"/>
<dbReference type="InterPro" id="IPR057357">
    <property type="entry name" value="Znf-C2H2_ZFAND2A/B"/>
</dbReference>
<protein>
    <submittedName>
        <fullName evidence="9">AN1-type zinc finger protein 2B</fullName>
    </submittedName>
</protein>
<dbReference type="SUPFAM" id="SSF118310">
    <property type="entry name" value="AN1-like Zinc finger"/>
    <property type="match status" value="2"/>
</dbReference>
<dbReference type="PANTHER" id="PTHR14677">
    <property type="entry name" value="ARSENITE INDUCUBLE RNA ASSOCIATED PROTEIN AIP-1-RELATED"/>
    <property type="match status" value="1"/>
</dbReference>
<keyword evidence="2" id="KW-0677">Repeat</keyword>
<evidence type="ECO:0000256" key="6">
    <source>
        <dbReference type="SAM" id="MobiDB-lite"/>
    </source>
</evidence>
<dbReference type="InterPro" id="IPR000058">
    <property type="entry name" value="Znf_AN1"/>
</dbReference>
<organism evidence="8 9">
    <name type="scientific">Panagrellus redivivus</name>
    <name type="common">Microworm</name>
    <dbReference type="NCBI Taxonomy" id="6233"/>
    <lineage>
        <taxon>Eukaryota</taxon>
        <taxon>Metazoa</taxon>
        <taxon>Ecdysozoa</taxon>
        <taxon>Nematoda</taxon>
        <taxon>Chromadorea</taxon>
        <taxon>Rhabditida</taxon>
        <taxon>Tylenchina</taxon>
        <taxon>Panagrolaimomorpha</taxon>
        <taxon>Panagrolaimoidea</taxon>
        <taxon>Panagrolaimidae</taxon>
        <taxon>Panagrellus</taxon>
    </lineage>
</organism>
<feature type="domain" description="AN1-type" evidence="7">
    <location>
        <begin position="5"/>
        <end position="53"/>
    </location>
</feature>
<dbReference type="Pfam" id="PF25403">
    <property type="entry name" value="zf-C2H2_ZFAND2"/>
    <property type="match status" value="1"/>
</dbReference>
<reference evidence="9" key="2">
    <citation type="submission" date="2020-10" db="UniProtKB">
        <authorList>
            <consortium name="WormBaseParasite"/>
        </authorList>
    </citation>
    <scope>IDENTIFICATION</scope>
</reference>